<gene>
    <name evidence="5" type="ORF">ACFSCS_00085</name>
</gene>
<evidence type="ECO:0000259" key="4">
    <source>
        <dbReference type="Pfam" id="PF16371"/>
    </source>
</evidence>
<dbReference type="PROSITE" id="PS51318">
    <property type="entry name" value="TAT"/>
    <property type="match status" value="1"/>
</dbReference>
<feature type="domain" description="Calcineurin-like phosphoesterase N-terminal" evidence="4">
    <location>
        <begin position="75"/>
        <end position="134"/>
    </location>
</feature>
<dbReference type="Proteomes" id="UP001597326">
    <property type="component" value="Unassembled WGS sequence"/>
</dbReference>
<evidence type="ECO:0000256" key="1">
    <source>
        <dbReference type="SAM" id="SignalP"/>
    </source>
</evidence>
<dbReference type="Pfam" id="PF16371">
    <property type="entry name" value="MetallophosN"/>
    <property type="match status" value="1"/>
</dbReference>
<proteinExistence type="predicted"/>
<dbReference type="EMBL" id="JBHUFZ010000001">
    <property type="protein sequence ID" value="MFD1888586.1"/>
    <property type="molecule type" value="Genomic_DNA"/>
</dbReference>
<keyword evidence="6" id="KW-1185">Reference proteome</keyword>
<evidence type="ECO:0000259" key="2">
    <source>
        <dbReference type="Pfam" id="PF00149"/>
    </source>
</evidence>
<feature type="signal peptide" evidence="1">
    <location>
        <begin position="1"/>
        <end position="32"/>
    </location>
</feature>
<evidence type="ECO:0000313" key="5">
    <source>
        <dbReference type="EMBL" id="MFD1888586.1"/>
    </source>
</evidence>
<dbReference type="Pfam" id="PF16370">
    <property type="entry name" value="MetallophosC"/>
    <property type="match status" value="1"/>
</dbReference>
<sequence>MNHSRSRNLSIGLTGLSALALGATLLAPAAQAAPAAKDGATYVGKVQVVKGRAADPKKLTGTVFVDADRDSRQDRNEKGLAGVRVSNGRDVVVTDRQGRYSLAVDGNTTVFITQPRGYQVPVDADNVAQFYYNHLPAGSPALKYGGIKPTGETPKAVNFPLSASKLTHTTDQHCLIGGDIQTYKDKEVTYAANGAFKDLSRRTDYAGCGALFIGDIVGDDPSLYPRTRELTSMLNGPARFLPGNHDLDFDAKQREHRFDSFRNQFGPTYHSYDAGKVHVISLDTVDYPVVGRSYNGMLGAEQMEWLANDLARTPKDRLVVIAGHIPLLTFADEGSQQHQIDEVAQVYKLLKGRKAIHVSGHTHSIENMRKGDAMQGWEKLFGVTGLPFTHLTSGAISGDWFSGQMTDKGYPVAVQRDGGLPGVVTLDVKGTSVTERFTVRGEDEDKQMTLGLNTPAYRDWFVRSMPAAGKPKPGNAEALADPLVVKQADLASTWLTTNFFMGSTGSTVKVSFDGGRARTADRTQKMEGEGQYVGAAYSDPTAAQQQLVHGGSVADRSMHLWRSSLPTDLAPGRHTARVTATDVHGRSFTETISFEVKA</sequence>
<keyword evidence="1" id="KW-0732">Signal</keyword>
<dbReference type="Pfam" id="PF00149">
    <property type="entry name" value="Metallophos"/>
    <property type="match status" value="1"/>
</dbReference>
<dbReference type="Gene3D" id="2.60.40.10">
    <property type="entry name" value="Immunoglobulins"/>
    <property type="match status" value="1"/>
</dbReference>
<protein>
    <submittedName>
        <fullName evidence="5">Calcineurin-like phosphoesterase family protein</fullName>
    </submittedName>
</protein>
<feature type="domain" description="Calcineurin-like phosphoesterase C-terminal" evidence="3">
    <location>
        <begin position="393"/>
        <end position="588"/>
    </location>
</feature>
<name>A0ABW4RQU6_9ACTN</name>
<dbReference type="InterPro" id="IPR051918">
    <property type="entry name" value="STPP_CPPED1"/>
</dbReference>
<dbReference type="InterPro" id="IPR013783">
    <property type="entry name" value="Ig-like_fold"/>
</dbReference>
<evidence type="ECO:0000313" key="6">
    <source>
        <dbReference type="Proteomes" id="UP001597326"/>
    </source>
</evidence>
<dbReference type="InterPro" id="IPR032285">
    <property type="entry name" value="Metallophos_N"/>
</dbReference>
<evidence type="ECO:0000259" key="3">
    <source>
        <dbReference type="Pfam" id="PF16370"/>
    </source>
</evidence>
<dbReference type="InterPro" id="IPR032288">
    <property type="entry name" value="Metallophos_C"/>
</dbReference>
<dbReference type="InterPro" id="IPR029052">
    <property type="entry name" value="Metallo-depent_PP-like"/>
</dbReference>
<dbReference type="SUPFAM" id="SSF117074">
    <property type="entry name" value="Hypothetical protein PA1324"/>
    <property type="match status" value="1"/>
</dbReference>
<dbReference type="InterPro" id="IPR004843">
    <property type="entry name" value="Calcineurin-like_PHP"/>
</dbReference>
<accession>A0ABW4RQU6</accession>
<dbReference type="InterPro" id="IPR006311">
    <property type="entry name" value="TAT_signal"/>
</dbReference>
<reference evidence="6" key="1">
    <citation type="journal article" date="2019" name="Int. J. Syst. Evol. Microbiol.">
        <title>The Global Catalogue of Microorganisms (GCM) 10K type strain sequencing project: providing services to taxonomists for standard genome sequencing and annotation.</title>
        <authorList>
            <consortium name="The Broad Institute Genomics Platform"/>
            <consortium name="The Broad Institute Genome Sequencing Center for Infectious Disease"/>
            <person name="Wu L."/>
            <person name="Ma J."/>
        </authorList>
    </citation>
    <scope>NUCLEOTIDE SEQUENCE [LARGE SCALE GENOMIC DNA]</scope>
    <source>
        <strain evidence="6">CAIM 431</strain>
    </source>
</reference>
<feature type="chain" id="PRO_5047383840" evidence="1">
    <location>
        <begin position="33"/>
        <end position="598"/>
    </location>
</feature>
<dbReference type="PANTHER" id="PTHR43143">
    <property type="entry name" value="METALLOPHOSPHOESTERASE, CALCINEURIN SUPERFAMILY"/>
    <property type="match status" value="1"/>
</dbReference>
<dbReference type="SUPFAM" id="SSF56300">
    <property type="entry name" value="Metallo-dependent phosphatases"/>
    <property type="match status" value="1"/>
</dbReference>
<dbReference type="PANTHER" id="PTHR43143:SF1">
    <property type="entry name" value="SERINE_THREONINE-PROTEIN PHOSPHATASE CPPED1"/>
    <property type="match status" value="1"/>
</dbReference>
<dbReference type="RefSeq" id="WP_343871657.1">
    <property type="nucleotide sequence ID" value="NZ_BAAAIX010000001.1"/>
</dbReference>
<organism evidence="5 6">
    <name type="scientific">Luteococcus peritonei</name>
    <dbReference type="NCBI Taxonomy" id="88874"/>
    <lineage>
        <taxon>Bacteria</taxon>
        <taxon>Bacillati</taxon>
        <taxon>Actinomycetota</taxon>
        <taxon>Actinomycetes</taxon>
        <taxon>Propionibacteriales</taxon>
        <taxon>Propionibacteriaceae</taxon>
        <taxon>Luteococcus</taxon>
    </lineage>
</organism>
<dbReference type="Gene3D" id="3.60.21.10">
    <property type="match status" value="1"/>
</dbReference>
<feature type="domain" description="Calcineurin-like phosphoesterase" evidence="2">
    <location>
        <begin position="165"/>
        <end position="363"/>
    </location>
</feature>
<comment type="caution">
    <text evidence="5">The sequence shown here is derived from an EMBL/GenBank/DDBJ whole genome shotgun (WGS) entry which is preliminary data.</text>
</comment>